<dbReference type="GeneID" id="86062337"/>
<protein>
    <submittedName>
        <fullName evidence="5">Sugar/nucleoside kinase (Ribokinase family)</fullName>
    </submittedName>
</protein>
<dbReference type="AlphaFoldDB" id="A0A2V3YHB0"/>
<dbReference type="PANTHER" id="PTHR43085:SF41">
    <property type="entry name" value="FRUCTOSELYSINE 6-KINASE"/>
    <property type="match status" value="1"/>
</dbReference>
<evidence type="ECO:0000313" key="6">
    <source>
        <dbReference type="Proteomes" id="UP000248057"/>
    </source>
</evidence>
<dbReference type="InterPro" id="IPR011611">
    <property type="entry name" value="PfkB_dom"/>
</dbReference>
<gene>
    <name evidence="5" type="ORF">DFR60_107228</name>
</gene>
<keyword evidence="3 5" id="KW-0418">Kinase</keyword>
<feature type="domain" description="Carbohydrate kinase PfkB" evidence="4">
    <location>
        <begin position="179"/>
        <end position="274"/>
    </location>
</feature>
<dbReference type="PANTHER" id="PTHR43085">
    <property type="entry name" value="HEXOKINASE FAMILY MEMBER"/>
    <property type="match status" value="1"/>
</dbReference>
<dbReference type="EMBL" id="QJKD01000007">
    <property type="protein sequence ID" value="PXX52542.1"/>
    <property type="molecule type" value="Genomic_DNA"/>
</dbReference>
<keyword evidence="6" id="KW-1185">Reference proteome</keyword>
<comment type="similarity">
    <text evidence="1">Belongs to the carbohydrate kinase PfkB family.</text>
</comment>
<reference evidence="5 6" key="1">
    <citation type="submission" date="2018-05" db="EMBL/GenBank/DDBJ databases">
        <title>Genomic Encyclopedia of Type Strains, Phase IV (KMG-IV): sequencing the most valuable type-strain genomes for metagenomic binning, comparative biology and taxonomic classification.</title>
        <authorList>
            <person name="Goeker M."/>
        </authorList>
    </citation>
    <scope>NUCLEOTIDE SEQUENCE [LARGE SCALE GENOMIC DNA]</scope>
    <source>
        <strain evidence="5 6">DSM 24995</strain>
    </source>
</reference>
<organism evidence="5 6">
    <name type="scientific">Hungatella effluvii</name>
    <dbReference type="NCBI Taxonomy" id="1096246"/>
    <lineage>
        <taxon>Bacteria</taxon>
        <taxon>Bacillati</taxon>
        <taxon>Bacillota</taxon>
        <taxon>Clostridia</taxon>
        <taxon>Lachnospirales</taxon>
        <taxon>Lachnospiraceae</taxon>
        <taxon>Hungatella</taxon>
    </lineage>
</organism>
<dbReference type="Proteomes" id="UP000248057">
    <property type="component" value="Unassembled WGS sequence"/>
</dbReference>
<evidence type="ECO:0000313" key="5">
    <source>
        <dbReference type="EMBL" id="PXX52542.1"/>
    </source>
</evidence>
<proteinExistence type="inferred from homology"/>
<dbReference type="Gene3D" id="3.40.1190.20">
    <property type="match status" value="1"/>
</dbReference>
<dbReference type="GO" id="GO:0016301">
    <property type="term" value="F:kinase activity"/>
    <property type="evidence" value="ECO:0007669"/>
    <property type="project" value="UniProtKB-KW"/>
</dbReference>
<dbReference type="InterPro" id="IPR050306">
    <property type="entry name" value="PfkB_Carbo_kinase"/>
</dbReference>
<comment type="caution">
    <text evidence="5">The sequence shown here is derived from an EMBL/GenBank/DDBJ whole genome shotgun (WGS) entry which is preliminary data.</text>
</comment>
<dbReference type="Pfam" id="PF00294">
    <property type="entry name" value="PfkB"/>
    <property type="match status" value="2"/>
</dbReference>
<dbReference type="SUPFAM" id="SSF53613">
    <property type="entry name" value="Ribokinase-like"/>
    <property type="match status" value="1"/>
</dbReference>
<dbReference type="InterPro" id="IPR029056">
    <property type="entry name" value="Ribokinase-like"/>
</dbReference>
<keyword evidence="2" id="KW-0808">Transferase</keyword>
<sequence length="287" mass="31400">MRLLGLGDNVIDYYTNTGAIYPGGNALNAAVHASILGAEAAYMGNLADDAMSEVIVDALNRFHVDFSRCKKVPGTITKCCRYRVTNGERTYLGITAGDQWSGPLRLQQDDMEYLRSFSLIHSSCNAKMEEEMSRLSGLPALFTYDFGEKEKYRTDFYYDKVCCGLDLALFSCPPMEESEIRSFCEPLHKRNTGLVLITMGSSGQCVSDGTSLVYGKAEYIDPVDTMGAGDSFLTAFVIALYEQGWTKGCIPAPATIRLALEKATAYSTANCMKKGSFGYVTYAGSPL</sequence>
<name>A0A2V3YHB0_9FIRM</name>
<dbReference type="RefSeq" id="WP_110323667.1">
    <property type="nucleotide sequence ID" value="NZ_JAQETU010000009.1"/>
</dbReference>
<evidence type="ECO:0000259" key="4">
    <source>
        <dbReference type="Pfam" id="PF00294"/>
    </source>
</evidence>
<evidence type="ECO:0000256" key="3">
    <source>
        <dbReference type="ARBA" id="ARBA00022777"/>
    </source>
</evidence>
<feature type="domain" description="Carbohydrate kinase PfkB" evidence="4">
    <location>
        <begin position="17"/>
        <end position="127"/>
    </location>
</feature>
<accession>A0A2V3YHB0</accession>
<evidence type="ECO:0000256" key="2">
    <source>
        <dbReference type="ARBA" id="ARBA00022679"/>
    </source>
</evidence>
<evidence type="ECO:0000256" key="1">
    <source>
        <dbReference type="ARBA" id="ARBA00010688"/>
    </source>
</evidence>